<dbReference type="EC" id="2.4.2.7" evidence="6"/>
<evidence type="ECO:0000256" key="8">
    <source>
        <dbReference type="ARBA" id="ARBA00022676"/>
    </source>
</evidence>
<keyword evidence="8" id="KW-0328">Glycosyltransferase</keyword>
<feature type="domain" description="Phosphoribosyltransferase" evidence="12">
    <location>
        <begin position="57"/>
        <end position="183"/>
    </location>
</feature>
<comment type="similarity">
    <text evidence="4">Belongs to the purine/pyrimidine phosphoribosyltransferase family.</text>
</comment>
<proteinExistence type="inferred from homology"/>
<protein>
    <recommendedName>
        <fullName evidence="6">adenine phosphoribosyltransferase</fullName>
        <ecNumber evidence="6">2.4.2.7</ecNumber>
    </recommendedName>
</protein>
<accession>A0ABR3PYL8</accession>
<dbReference type="Gene3D" id="3.40.50.2020">
    <property type="match status" value="1"/>
</dbReference>
<keyword evidence="9" id="KW-0808">Transferase</keyword>
<comment type="pathway">
    <text evidence="3">Purine metabolism; AMP biosynthesis via salvage pathway; AMP from adenine: step 1/1.</text>
</comment>
<reference evidence="13 14" key="1">
    <citation type="submission" date="2023-08" db="EMBL/GenBank/DDBJ databases">
        <title>Annotated Genome Sequence of Vanrija albida AlHP1.</title>
        <authorList>
            <person name="Herzog R."/>
        </authorList>
    </citation>
    <scope>NUCLEOTIDE SEQUENCE [LARGE SCALE GENOMIC DNA]</scope>
    <source>
        <strain evidence="13 14">AlHP1</strain>
    </source>
</reference>
<dbReference type="InterPro" id="IPR050120">
    <property type="entry name" value="Adenine_PRTase"/>
</dbReference>
<evidence type="ECO:0000256" key="11">
    <source>
        <dbReference type="SAM" id="MobiDB-lite"/>
    </source>
</evidence>
<evidence type="ECO:0000256" key="2">
    <source>
        <dbReference type="ARBA" id="ARBA00004496"/>
    </source>
</evidence>
<evidence type="ECO:0000256" key="4">
    <source>
        <dbReference type="ARBA" id="ARBA00008391"/>
    </source>
</evidence>
<dbReference type="Pfam" id="PF00156">
    <property type="entry name" value="Pribosyltran"/>
    <property type="match status" value="1"/>
</dbReference>
<evidence type="ECO:0000256" key="9">
    <source>
        <dbReference type="ARBA" id="ARBA00022679"/>
    </source>
</evidence>
<keyword evidence="14" id="KW-1185">Reference proteome</keyword>
<dbReference type="EMBL" id="JBBXJM010000005">
    <property type="protein sequence ID" value="KAL1407534.1"/>
    <property type="molecule type" value="Genomic_DNA"/>
</dbReference>
<feature type="region of interest" description="Disordered" evidence="11">
    <location>
        <begin position="187"/>
        <end position="208"/>
    </location>
</feature>
<evidence type="ECO:0000256" key="5">
    <source>
        <dbReference type="ARBA" id="ARBA00011738"/>
    </source>
</evidence>
<organism evidence="13 14">
    <name type="scientific">Vanrija albida</name>
    <dbReference type="NCBI Taxonomy" id="181172"/>
    <lineage>
        <taxon>Eukaryota</taxon>
        <taxon>Fungi</taxon>
        <taxon>Dikarya</taxon>
        <taxon>Basidiomycota</taxon>
        <taxon>Agaricomycotina</taxon>
        <taxon>Tremellomycetes</taxon>
        <taxon>Trichosporonales</taxon>
        <taxon>Trichosporonaceae</taxon>
        <taxon>Vanrija</taxon>
    </lineage>
</organism>
<dbReference type="PANTHER" id="PTHR11776">
    <property type="entry name" value="ADENINE PHOSPHORIBOSYLTRANSFERASE"/>
    <property type="match status" value="1"/>
</dbReference>
<evidence type="ECO:0000259" key="12">
    <source>
        <dbReference type="Pfam" id="PF00156"/>
    </source>
</evidence>
<dbReference type="PANTHER" id="PTHR11776:SF7">
    <property type="entry name" value="PHOSPHORIBOSYLTRANSFERASE DOMAIN-CONTAINING PROTEIN"/>
    <property type="match status" value="1"/>
</dbReference>
<dbReference type="RefSeq" id="XP_069207478.1">
    <property type="nucleotide sequence ID" value="XM_069355407.1"/>
</dbReference>
<dbReference type="GeneID" id="95988010"/>
<evidence type="ECO:0000313" key="14">
    <source>
        <dbReference type="Proteomes" id="UP001565368"/>
    </source>
</evidence>
<keyword evidence="7" id="KW-0963">Cytoplasm</keyword>
<evidence type="ECO:0000256" key="1">
    <source>
        <dbReference type="ARBA" id="ARBA00000868"/>
    </source>
</evidence>
<evidence type="ECO:0000256" key="10">
    <source>
        <dbReference type="ARBA" id="ARBA00022726"/>
    </source>
</evidence>
<evidence type="ECO:0000256" key="6">
    <source>
        <dbReference type="ARBA" id="ARBA00011893"/>
    </source>
</evidence>
<evidence type="ECO:0000256" key="7">
    <source>
        <dbReference type="ARBA" id="ARBA00022490"/>
    </source>
</evidence>
<comment type="caution">
    <text evidence="13">The sequence shown here is derived from an EMBL/GenBank/DDBJ whole genome shotgun (WGS) entry which is preliminary data.</text>
</comment>
<gene>
    <name evidence="13" type="ORF">Q8F55_006967</name>
</gene>
<evidence type="ECO:0000256" key="3">
    <source>
        <dbReference type="ARBA" id="ARBA00004659"/>
    </source>
</evidence>
<dbReference type="InterPro" id="IPR000836">
    <property type="entry name" value="PRTase_dom"/>
</dbReference>
<dbReference type="SUPFAM" id="SSF53271">
    <property type="entry name" value="PRTase-like"/>
    <property type="match status" value="1"/>
</dbReference>
<dbReference type="Proteomes" id="UP001565368">
    <property type="component" value="Unassembled WGS sequence"/>
</dbReference>
<comment type="catalytic activity">
    <reaction evidence="1">
        <text>AMP + diphosphate = 5-phospho-alpha-D-ribose 1-diphosphate + adenine</text>
        <dbReference type="Rhea" id="RHEA:16609"/>
        <dbReference type="ChEBI" id="CHEBI:16708"/>
        <dbReference type="ChEBI" id="CHEBI:33019"/>
        <dbReference type="ChEBI" id="CHEBI:58017"/>
        <dbReference type="ChEBI" id="CHEBI:456215"/>
        <dbReference type="EC" id="2.4.2.7"/>
    </reaction>
</comment>
<name>A0ABR3PYL8_9TREE</name>
<comment type="subcellular location">
    <subcellularLocation>
        <location evidence="2">Cytoplasm</location>
    </subcellularLocation>
</comment>
<sequence length="208" mass="21950">MSTPPPPAHRPYLQAVDRTDRSKGRYELTSFFATPGALDGLLCDMVGHFSGQLPRVDAIVGLDALGFVLAGGLAALTGKPAILLRKGGKLALSGPELASSGTFDDYAAAREGGKALEVRRDLVRRGMRLIVVDEWIETGAQMGAAVRLLESLGAEVAGIGTLHLGAGADALWAAYDVFAANRSDEVQAQYEKEDEDREGVTRPASRSG</sequence>
<dbReference type="CDD" id="cd06223">
    <property type="entry name" value="PRTases_typeI"/>
    <property type="match status" value="1"/>
</dbReference>
<evidence type="ECO:0000313" key="13">
    <source>
        <dbReference type="EMBL" id="KAL1407534.1"/>
    </source>
</evidence>
<keyword evidence="10" id="KW-0660">Purine salvage</keyword>
<comment type="subunit">
    <text evidence="5">Homodimer.</text>
</comment>
<dbReference type="InterPro" id="IPR029057">
    <property type="entry name" value="PRTase-like"/>
</dbReference>